<proteinExistence type="inferred from homology"/>
<dbReference type="PANTHER" id="PTHR10491:SF4">
    <property type="entry name" value="METHIONINE ADENOSYLTRANSFERASE 2 SUBUNIT BETA"/>
    <property type="match status" value="1"/>
</dbReference>
<protein>
    <recommendedName>
        <fullName evidence="4 6">dTDP-4-dehydrorhamnose reductase</fullName>
        <ecNumber evidence="3 6">1.1.1.133</ecNumber>
    </recommendedName>
</protein>
<comment type="catalytic activity">
    <reaction evidence="5 6">
        <text>dTDP-beta-L-rhamnose + NADP(+) = dTDP-4-dehydro-beta-L-rhamnose + NADPH + H(+)</text>
        <dbReference type="Rhea" id="RHEA:21796"/>
        <dbReference type="ChEBI" id="CHEBI:15378"/>
        <dbReference type="ChEBI" id="CHEBI:57510"/>
        <dbReference type="ChEBI" id="CHEBI:57783"/>
        <dbReference type="ChEBI" id="CHEBI:58349"/>
        <dbReference type="ChEBI" id="CHEBI:62830"/>
        <dbReference type="EC" id="1.1.1.133"/>
    </reaction>
</comment>
<dbReference type="CDD" id="cd05254">
    <property type="entry name" value="dTDP_HR_like_SDR_e"/>
    <property type="match status" value="1"/>
</dbReference>
<evidence type="ECO:0000259" key="7">
    <source>
        <dbReference type="Pfam" id="PF04321"/>
    </source>
</evidence>
<dbReference type="EMBL" id="JMTK01000002">
    <property type="protein sequence ID" value="KJZ81766.1"/>
    <property type="molecule type" value="Genomic_DNA"/>
</dbReference>
<dbReference type="PANTHER" id="PTHR10491">
    <property type="entry name" value="DTDP-4-DEHYDRORHAMNOSE REDUCTASE"/>
    <property type="match status" value="1"/>
</dbReference>
<dbReference type="SMR" id="A0A094Z3W9"/>
<comment type="caution">
    <text evidence="8">The sequence shown here is derived from an EMBL/GenBank/DDBJ whole genome shotgun (WGS) entry which is preliminary data.</text>
</comment>
<dbReference type="Pfam" id="PF04321">
    <property type="entry name" value="RmlD_sub_bind"/>
    <property type="match status" value="1"/>
</dbReference>
<dbReference type="Proteomes" id="UP000033731">
    <property type="component" value="Unassembled WGS sequence"/>
</dbReference>
<dbReference type="GO" id="GO:0019305">
    <property type="term" value="P:dTDP-rhamnose biosynthetic process"/>
    <property type="evidence" value="ECO:0007669"/>
    <property type="project" value="UniProtKB-UniPathway"/>
</dbReference>
<evidence type="ECO:0000313" key="8">
    <source>
        <dbReference type="EMBL" id="KJZ81766.1"/>
    </source>
</evidence>
<comment type="cofactor">
    <cofactor evidence="6">
        <name>Mg(2+)</name>
        <dbReference type="ChEBI" id="CHEBI:18420"/>
    </cofactor>
    <text evidence="6">Binds 1 Mg(2+) ion per monomer.</text>
</comment>
<dbReference type="UniPathway" id="UPA00124"/>
<dbReference type="Gene3D" id="3.90.25.10">
    <property type="entry name" value="UDP-galactose 4-epimerase, domain 1"/>
    <property type="match status" value="1"/>
</dbReference>
<keyword evidence="9" id="KW-1185">Reference proteome</keyword>
<keyword evidence="6 8" id="KW-0560">Oxidoreductase</keyword>
<dbReference type="NCBIfam" id="TIGR01214">
    <property type="entry name" value="rmlD"/>
    <property type="match status" value="1"/>
</dbReference>
<evidence type="ECO:0000313" key="9">
    <source>
        <dbReference type="Proteomes" id="UP000033731"/>
    </source>
</evidence>
<evidence type="ECO:0000256" key="6">
    <source>
        <dbReference type="RuleBase" id="RU364082"/>
    </source>
</evidence>
<organism evidence="8 9">
    <name type="scientific">Candidatus Liberibacter solanacearum</name>
    <dbReference type="NCBI Taxonomy" id="556287"/>
    <lineage>
        <taxon>Bacteria</taxon>
        <taxon>Pseudomonadati</taxon>
        <taxon>Pseudomonadota</taxon>
        <taxon>Alphaproteobacteria</taxon>
        <taxon>Hyphomicrobiales</taxon>
        <taxon>Rhizobiaceae</taxon>
        <taxon>Liberibacter</taxon>
    </lineage>
</organism>
<keyword evidence="6" id="KW-0521">NADP</keyword>
<dbReference type="InterPro" id="IPR036291">
    <property type="entry name" value="NAD(P)-bd_dom_sf"/>
</dbReference>
<accession>A0A094Z3W9</accession>
<dbReference type="RefSeq" id="WP_034441792.1">
    <property type="nucleotide sequence ID" value="NZ_JMTK01000002.1"/>
</dbReference>
<evidence type="ECO:0000256" key="5">
    <source>
        <dbReference type="ARBA" id="ARBA00048200"/>
    </source>
</evidence>
<evidence type="ECO:0000256" key="2">
    <source>
        <dbReference type="ARBA" id="ARBA00010944"/>
    </source>
</evidence>
<dbReference type="PATRIC" id="fig|556287.8.peg.461"/>
<dbReference type="GO" id="GO:0008831">
    <property type="term" value="F:dTDP-4-dehydrorhamnose reductase activity"/>
    <property type="evidence" value="ECO:0007669"/>
    <property type="project" value="UniProtKB-EC"/>
</dbReference>
<name>A0A094Z3W9_9HYPH</name>
<comment type="function">
    <text evidence="6">Catalyzes the reduction of dTDP-6-deoxy-L-lyxo-4-hexulose to yield dTDP-L-rhamnose.</text>
</comment>
<reference evidence="8 9" key="1">
    <citation type="journal article" date="2015" name="Phytopathology">
        <title>Genomes of Candidatus Liberibacter solanacearum haplotype A from New Zealand and the USA suggest significant genome plasticity in the species.</title>
        <authorList>
            <person name="Thompson S.M."/>
            <person name="Johnson C.P."/>
            <person name="Lu A.Y."/>
            <person name="Frampton R.A."/>
            <person name="Sullivan K.L."/>
            <person name="Fiers M.W."/>
            <person name="Crowhurst R.N."/>
            <person name="Pitman A.R."/>
            <person name="Scott I."/>
            <person name="Gudmestad N.C."/>
            <person name="Smith G.R."/>
        </authorList>
    </citation>
    <scope>NUCLEOTIDE SEQUENCE [LARGE SCALE GENOMIC DNA]</scope>
    <source>
        <strain evidence="8 9">LsoNZ1</strain>
    </source>
</reference>
<dbReference type="AlphaFoldDB" id="A0A094Z3W9"/>
<dbReference type="InterPro" id="IPR005913">
    <property type="entry name" value="dTDP_dehydrorham_reduct"/>
</dbReference>
<evidence type="ECO:0000256" key="4">
    <source>
        <dbReference type="ARBA" id="ARBA00017099"/>
    </source>
</evidence>
<dbReference type="SUPFAM" id="SSF51735">
    <property type="entry name" value="NAD(P)-binding Rossmann-fold domains"/>
    <property type="match status" value="1"/>
</dbReference>
<dbReference type="EC" id="1.1.1.133" evidence="3 6"/>
<comment type="pathway">
    <text evidence="1 6">Carbohydrate biosynthesis; dTDP-L-rhamnose biosynthesis.</text>
</comment>
<comment type="similarity">
    <text evidence="2 6">Belongs to the dTDP-4-dehydrorhamnose reductase family.</text>
</comment>
<evidence type="ECO:0000256" key="1">
    <source>
        <dbReference type="ARBA" id="ARBA00004781"/>
    </source>
</evidence>
<dbReference type="Gene3D" id="3.40.50.720">
    <property type="entry name" value="NAD(P)-binding Rossmann-like Domain"/>
    <property type="match status" value="1"/>
</dbReference>
<dbReference type="InterPro" id="IPR029903">
    <property type="entry name" value="RmlD-like-bd"/>
</dbReference>
<evidence type="ECO:0000256" key="3">
    <source>
        <dbReference type="ARBA" id="ARBA00012929"/>
    </source>
</evidence>
<sequence>MKFLVIGNNGQVATSLFNLSGKNTEVIRLGRPDIDLLEPKDFTKIFLSFAPDVIINPAAYTAVDKAEDEPHNAFAINTEGAGAVAAAAESIGVPCIHISTDYVFDGSSQTPICETSPTNPLGIYGKSKLAGEKKVMSCTDNYVILRTAWVYSLFGTNFFLSMLRLSKEYREISVVCDQFGTPTSASQIAIAVIQIARNLVNNSDNSLRGIFHMTANGGPVSWADFAEYIFLMSTELGGNSCKVRRISTNQYPTKARRPAYSFLDCSKLEKIHNVRISSWKEGVRNVFIK</sequence>
<feature type="domain" description="RmlD-like substrate binding" evidence="7">
    <location>
        <begin position="1"/>
        <end position="286"/>
    </location>
</feature>
<gene>
    <name evidence="8" type="ORF">DJ66_0490</name>
</gene>